<dbReference type="Gene3D" id="2.40.160.50">
    <property type="entry name" value="membrane protein fhac: a member of the omp85/tpsb transporter family"/>
    <property type="match status" value="1"/>
</dbReference>
<evidence type="ECO:0008006" key="3">
    <source>
        <dbReference type="Google" id="ProtNLM"/>
    </source>
</evidence>
<evidence type="ECO:0000313" key="2">
    <source>
        <dbReference type="Proteomes" id="UP000547674"/>
    </source>
</evidence>
<dbReference type="EMBL" id="JABDJR010000661">
    <property type="protein sequence ID" value="NNF08361.1"/>
    <property type="molecule type" value="Genomic_DNA"/>
</dbReference>
<sequence length="373" mass="42546">MLLRLAVLTLFCLLFGYLGNPLYAQTLDLEDLESEEPSFQWMPPSYKGETIIVLPRASYSDIRGFGLGGSLQVRLGQRSPLCQESTLRFKVRKTVQGQTRIEGVLTVDFADGRYNMRSKFQFDDLAQRYYGIGPGTPIENEEIYRPRKKRAYIELFRRVSPEFKVGARTEYEHTRLLSVESGGLLEVDPPEGTEGGDVYGLGFVVDYNNRVSPYQSGIHYQGFAMYFDARYGNEFDFNVFNLDFRNYFATSDRSVFATQLFYYGTAQQPPLWRMAALGGREHTRGYRTGRNLDRNLLAAQGEYRFHAWKRVGLAFFAGVGNVAPELENFRLEDMQVSVGAGIRFSGGAEETVIRFDVAYGDEVNFYFKLGEPF</sequence>
<dbReference type="AlphaFoldDB" id="A0A7Y2H3S1"/>
<protein>
    <recommendedName>
        <fullName evidence="3">Bacterial surface antigen (D15) domain-containing protein</fullName>
    </recommendedName>
</protein>
<organism evidence="1 2">
    <name type="scientific">Eiseniibacteriota bacterium</name>
    <dbReference type="NCBI Taxonomy" id="2212470"/>
    <lineage>
        <taxon>Bacteria</taxon>
        <taxon>Candidatus Eiseniibacteriota</taxon>
    </lineage>
</organism>
<accession>A0A7Y2H3S1</accession>
<name>A0A7Y2H3S1_UNCEI</name>
<proteinExistence type="predicted"/>
<evidence type="ECO:0000313" key="1">
    <source>
        <dbReference type="EMBL" id="NNF08361.1"/>
    </source>
</evidence>
<comment type="caution">
    <text evidence="1">The sequence shown here is derived from an EMBL/GenBank/DDBJ whole genome shotgun (WGS) entry which is preliminary data.</text>
</comment>
<reference evidence="1 2" key="1">
    <citation type="submission" date="2020-03" db="EMBL/GenBank/DDBJ databases">
        <title>Metabolic flexibility allows generalist bacteria to become dominant in a frequently disturbed ecosystem.</title>
        <authorList>
            <person name="Chen Y.-J."/>
            <person name="Leung P.M."/>
            <person name="Bay S.K."/>
            <person name="Hugenholtz P."/>
            <person name="Kessler A.J."/>
            <person name="Shelley G."/>
            <person name="Waite D.W."/>
            <person name="Cook P.L."/>
            <person name="Greening C."/>
        </authorList>
    </citation>
    <scope>NUCLEOTIDE SEQUENCE [LARGE SCALE GENOMIC DNA]</scope>
    <source>
        <strain evidence="1">SS_bin_28</strain>
    </source>
</reference>
<dbReference type="Proteomes" id="UP000547674">
    <property type="component" value="Unassembled WGS sequence"/>
</dbReference>
<gene>
    <name evidence="1" type="ORF">HKN21_16490</name>
</gene>